<keyword evidence="4" id="KW-0479">Metal-binding</keyword>
<keyword evidence="14" id="KW-1185">Reference proteome</keyword>
<evidence type="ECO:0000256" key="8">
    <source>
        <dbReference type="ARBA" id="ARBA00023133"/>
    </source>
</evidence>
<dbReference type="PANTHER" id="PTHR35457">
    <property type="entry name" value="HEME A SYNTHASE"/>
    <property type="match status" value="1"/>
</dbReference>
<accession>A0A4R1AVJ1</accession>
<dbReference type="Proteomes" id="UP000293846">
    <property type="component" value="Unassembled WGS sequence"/>
</dbReference>
<dbReference type="RefSeq" id="WP_057766787.1">
    <property type="nucleotide sequence ID" value="NZ_CP183326.1"/>
</dbReference>
<keyword evidence="8" id="KW-0350">Heme biosynthesis</keyword>
<comment type="pathway">
    <text evidence="11">Porphyrin-containing compound metabolism.</text>
</comment>
<protein>
    <recommendedName>
        <fullName evidence="15">Heme A synthase</fullName>
    </recommendedName>
</protein>
<feature type="transmembrane region" description="Helical" evidence="12">
    <location>
        <begin position="88"/>
        <end position="108"/>
    </location>
</feature>
<evidence type="ECO:0000313" key="13">
    <source>
        <dbReference type="EMBL" id="TCJ04337.1"/>
    </source>
</evidence>
<dbReference type="Pfam" id="PF02628">
    <property type="entry name" value="COX15-CtaA"/>
    <property type="match status" value="2"/>
</dbReference>
<dbReference type="PANTHER" id="PTHR35457:SF1">
    <property type="entry name" value="HEME A SYNTHASE"/>
    <property type="match status" value="1"/>
</dbReference>
<dbReference type="EMBL" id="SJTH01000009">
    <property type="protein sequence ID" value="TCJ04337.1"/>
    <property type="molecule type" value="Genomic_DNA"/>
</dbReference>
<feature type="transmembrane region" description="Helical" evidence="12">
    <location>
        <begin position="242"/>
        <end position="264"/>
    </location>
</feature>
<gene>
    <name evidence="13" type="ORF">E0Y62_09570</name>
</gene>
<reference evidence="13 14" key="1">
    <citation type="submission" date="2019-03" db="EMBL/GenBank/DDBJ databases">
        <authorList>
            <person name="Jensen L."/>
            <person name="Storgaard J."/>
            <person name="Sulaj E."/>
            <person name="Schramm A."/>
            <person name="Marshall I.P.G."/>
        </authorList>
    </citation>
    <scope>NUCLEOTIDE SEQUENCE [LARGE SCALE GENOMIC DNA]</scope>
    <source>
        <strain evidence="13 14">2017H2G3</strain>
    </source>
</reference>
<feature type="transmembrane region" description="Helical" evidence="12">
    <location>
        <begin position="7"/>
        <end position="25"/>
    </location>
</feature>
<evidence type="ECO:0000256" key="1">
    <source>
        <dbReference type="ARBA" id="ARBA00004141"/>
    </source>
</evidence>
<name>A0A4R1AVJ1_9BACI</name>
<organism evidence="13 14">
    <name type="scientific">Cytobacillus praedii</name>
    <dbReference type="NCBI Taxonomy" id="1742358"/>
    <lineage>
        <taxon>Bacteria</taxon>
        <taxon>Bacillati</taxon>
        <taxon>Bacillota</taxon>
        <taxon>Bacilli</taxon>
        <taxon>Bacillales</taxon>
        <taxon>Bacillaceae</taxon>
        <taxon>Cytobacillus</taxon>
    </lineage>
</organism>
<feature type="transmembrane region" description="Helical" evidence="12">
    <location>
        <begin position="114"/>
        <end position="134"/>
    </location>
</feature>
<dbReference type="AlphaFoldDB" id="A0A4R1AVJ1"/>
<proteinExistence type="predicted"/>
<dbReference type="OrthoDB" id="9816428at2"/>
<keyword evidence="3 12" id="KW-0812">Transmembrane</keyword>
<keyword evidence="6" id="KW-0560">Oxidoreductase</keyword>
<evidence type="ECO:0000313" key="14">
    <source>
        <dbReference type="Proteomes" id="UP000293846"/>
    </source>
</evidence>
<feature type="transmembrane region" description="Helical" evidence="12">
    <location>
        <begin position="209"/>
        <end position="230"/>
    </location>
</feature>
<evidence type="ECO:0008006" key="15">
    <source>
        <dbReference type="Google" id="ProtNLM"/>
    </source>
</evidence>
<dbReference type="STRING" id="1742358.GCA_001439605_02831"/>
<feature type="transmembrane region" description="Helical" evidence="12">
    <location>
        <begin position="270"/>
        <end position="290"/>
    </location>
</feature>
<feature type="transmembrane region" description="Helical" evidence="12">
    <location>
        <begin position="56"/>
        <end position="76"/>
    </location>
</feature>
<dbReference type="GO" id="GO:0016491">
    <property type="term" value="F:oxidoreductase activity"/>
    <property type="evidence" value="ECO:0007669"/>
    <property type="project" value="UniProtKB-KW"/>
</dbReference>
<evidence type="ECO:0000256" key="10">
    <source>
        <dbReference type="ARBA" id="ARBA00023157"/>
    </source>
</evidence>
<keyword evidence="10" id="KW-1015">Disulfide bond</keyword>
<evidence type="ECO:0000256" key="12">
    <source>
        <dbReference type="SAM" id="Phobius"/>
    </source>
</evidence>
<comment type="subcellular location">
    <subcellularLocation>
        <location evidence="1">Membrane</location>
        <topology evidence="1">Multi-pass membrane protein</topology>
    </subcellularLocation>
</comment>
<dbReference type="GO" id="GO:0016020">
    <property type="term" value="C:membrane"/>
    <property type="evidence" value="ECO:0007669"/>
    <property type="project" value="UniProtKB-SubCell"/>
</dbReference>
<keyword evidence="5 12" id="KW-1133">Transmembrane helix</keyword>
<dbReference type="GO" id="GO:0006784">
    <property type="term" value="P:heme A biosynthetic process"/>
    <property type="evidence" value="ECO:0007669"/>
    <property type="project" value="InterPro"/>
</dbReference>
<evidence type="ECO:0000256" key="5">
    <source>
        <dbReference type="ARBA" id="ARBA00022989"/>
    </source>
</evidence>
<evidence type="ECO:0000256" key="7">
    <source>
        <dbReference type="ARBA" id="ARBA00023004"/>
    </source>
</evidence>
<sequence length="312" mass="34502">MTRGRLAFFTILLTYFLIVFGGYVASSESGMGCGPEWPLCNGAVIPILQGDTLIEFAHRVIGAILGIMAVLLFVKIIRSHSNTTIRSVAWGMLFMLTVQILLGAVVVILDLPAIVVTGHLLVAMIFLASLIWLWRKTGMKESKGKIHTVSINIEKRKHIINHLNIVLVLLLLTLVFGAYIKHESYGLACGWLTCGDSLLPNTLPGILQTIHRVLAVISTIYLLLISYWAFSKRWGVAMQNRMLLSLLIVLLQLLIGAFTVISYLDIPWAVLHLAIGTALFGFVYEARAFAGIHMPLTRKPRIAVNANNKSQM</sequence>
<evidence type="ECO:0000256" key="3">
    <source>
        <dbReference type="ARBA" id="ARBA00022692"/>
    </source>
</evidence>
<evidence type="ECO:0000256" key="4">
    <source>
        <dbReference type="ARBA" id="ARBA00022723"/>
    </source>
</evidence>
<evidence type="ECO:0000256" key="6">
    <source>
        <dbReference type="ARBA" id="ARBA00023002"/>
    </source>
</evidence>
<keyword evidence="9 12" id="KW-0472">Membrane</keyword>
<evidence type="ECO:0000256" key="9">
    <source>
        <dbReference type="ARBA" id="ARBA00023136"/>
    </source>
</evidence>
<dbReference type="InterPro" id="IPR050450">
    <property type="entry name" value="COX15/CtaA_HemeA_synthase"/>
</dbReference>
<dbReference type="GO" id="GO:0046872">
    <property type="term" value="F:metal ion binding"/>
    <property type="evidence" value="ECO:0007669"/>
    <property type="project" value="UniProtKB-KW"/>
</dbReference>
<keyword evidence="7" id="KW-0408">Iron</keyword>
<evidence type="ECO:0000256" key="2">
    <source>
        <dbReference type="ARBA" id="ARBA00022475"/>
    </source>
</evidence>
<dbReference type="InterPro" id="IPR003780">
    <property type="entry name" value="COX15/CtaA_fam"/>
</dbReference>
<evidence type="ECO:0000256" key="11">
    <source>
        <dbReference type="ARBA" id="ARBA00023444"/>
    </source>
</evidence>
<keyword evidence="2" id="KW-1003">Cell membrane</keyword>
<comment type="caution">
    <text evidence="13">The sequence shown here is derived from an EMBL/GenBank/DDBJ whole genome shotgun (WGS) entry which is preliminary data.</text>
</comment>
<feature type="transmembrane region" description="Helical" evidence="12">
    <location>
        <begin position="159"/>
        <end position="180"/>
    </location>
</feature>